<evidence type="ECO:0000313" key="3">
    <source>
        <dbReference type="Proteomes" id="UP001596109"/>
    </source>
</evidence>
<dbReference type="RefSeq" id="WP_381433183.1">
    <property type="nucleotide sequence ID" value="NZ_JBHSNO010000005.1"/>
</dbReference>
<evidence type="ECO:0000313" key="2">
    <source>
        <dbReference type="EMBL" id="MFC5589089.1"/>
    </source>
</evidence>
<proteinExistence type="predicted"/>
<keyword evidence="3" id="KW-1185">Reference proteome</keyword>
<protein>
    <submittedName>
        <fullName evidence="2">Uncharacterized protein</fullName>
    </submittedName>
</protein>
<dbReference type="Proteomes" id="UP001596109">
    <property type="component" value="Unassembled WGS sequence"/>
</dbReference>
<reference evidence="3" key="1">
    <citation type="journal article" date="2019" name="Int. J. Syst. Evol. Microbiol.">
        <title>The Global Catalogue of Microorganisms (GCM) 10K type strain sequencing project: providing services to taxonomists for standard genome sequencing and annotation.</title>
        <authorList>
            <consortium name="The Broad Institute Genomics Platform"/>
            <consortium name="The Broad Institute Genome Sequencing Center for Infectious Disease"/>
            <person name="Wu L."/>
            <person name="Ma J."/>
        </authorList>
    </citation>
    <scope>NUCLEOTIDE SEQUENCE [LARGE SCALE GENOMIC DNA]</scope>
    <source>
        <strain evidence="3">CGMCC 4.1434</strain>
    </source>
</reference>
<comment type="caution">
    <text evidence="2">The sequence shown here is derived from an EMBL/GenBank/DDBJ whole genome shotgun (WGS) entry which is preliminary data.</text>
</comment>
<evidence type="ECO:0000256" key="1">
    <source>
        <dbReference type="SAM" id="SignalP"/>
    </source>
</evidence>
<feature type="chain" id="PRO_5046832194" evidence="1">
    <location>
        <begin position="25"/>
        <end position="129"/>
    </location>
</feature>
<sequence>MKKIALALVFTLLLTVAAPLTSSADSGKAPDGFYKLTGTTNFVPVSSFISGKLKYKVSILTDTDYYLILNGNAILAYDIIFSSSDAELEKNMITETELKRMFNVGIDSKGKVIPGGFVDDEGFRAEEIF</sequence>
<gene>
    <name evidence="2" type="ORF">ACFPRA_09330</name>
</gene>
<dbReference type="EMBL" id="JBHSNO010000005">
    <property type="protein sequence ID" value="MFC5589089.1"/>
    <property type="molecule type" value="Genomic_DNA"/>
</dbReference>
<accession>A0ABW0TJI1</accession>
<organism evidence="2 3">
    <name type="scientific">Sporosarcina soli</name>
    <dbReference type="NCBI Taxonomy" id="334736"/>
    <lineage>
        <taxon>Bacteria</taxon>
        <taxon>Bacillati</taxon>
        <taxon>Bacillota</taxon>
        <taxon>Bacilli</taxon>
        <taxon>Bacillales</taxon>
        <taxon>Caryophanaceae</taxon>
        <taxon>Sporosarcina</taxon>
    </lineage>
</organism>
<keyword evidence="1" id="KW-0732">Signal</keyword>
<name>A0ABW0TJI1_9BACL</name>
<feature type="signal peptide" evidence="1">
    <location>
        <begin position="1"/>
        <end position="24"/>
    </location>
</feature>